<gene>
    <name evidence="3" type="ORF">Q2T77_19100</name>
</gene>
<dbReference type="EMBL" id="JAUKVY010000013">
    <property type="protein sequence ID" value="MDO1534401.1"/>
    <property type="molecule type" value="Genomic_DNA"/>
</dbReference>
<evidence type="ECO:0000313" key="3">
    <source>
        <dbReference type="EMBL" id="MDO1534401.1"/>
    </source>
</evidence>
<feature type="domain" description="BON" evidence="2">
    <location>
        <begin position="151"/>
        <end position="219"/>
    </location>
</feature>
<comment type="caution">
    <text evidence="3">The sequence shown here is derived from an EMBL/GenBank/DDBJ whole genome shotgun (WGS) entry which is preliminary data.</text>
</comment>
<accession>A0ABT8S649</accession>
<name>A0ABT8S649_9BURK</name>
<evidence type="ECO:0000313" key="4">
    <source>
        <dbReference type="Proteomes" id="UP001169027"/>
    </source>
</evidence>
<dbReference type="InterPro" id="IPR007055">
    <property type="entry name" value="BON_dom"/>
</dbReference>
<reference evidence="3" key="1">
    <citation type="submission" date="2023-06" db="EMBL/GenBank/DDBJ databases">
        <authorList>
            <person name="Jiang Y."/>
            <person name="Liu Q."/>
        </authorList>
    </citation>
    <scope>NUCLEOTIDE SEQUENCE</scope>
    <source>
        <strain evidence="3">CGMCC 1.12090</strain>
    </source>
</reference>
<evidence type="ECO:0000259" key="2">
    <source>
        <dbReference type="PROSITE" id="PS50914"/>
    </source>
</evidence>
<dbReference type="InterPro" id="IPR051686">
    <property type="entry name" value="Lipoprotein_DolP"/>
</dbReference>
<dbReference type="InterPro" id="IPR014004">
    <property type="entry name" value="Transpt-assoc_nodulatn_dom_bac"/>
</dbReference>
<feature type="domain" description="BON" evidence="2">
    <location>
        <begin position="80"/>
        <end position="148"/>
    </location>
</feature>
<dbReference type="Gene3D" id="3.30.1340.30">
    <property type="match status" value="3"/>
</dbReference>
<proteinExistence type="predicted"/>
<feature type="domain" description="BON" evidence="2">
    <location>
        <begin position="3"/>
        <end position="73"/>
    </location>
</feature>
<dbReference type="SMART" id="SM00749">
    <property type="entry name" value="BON"/>
    <property type="match status" value="3"/>
</dbReference>
<dbReference type="PANTHER" id="PTHR34606">
    <property type="entry name" value="BON DOMAIN-CONTAINING PROTEIN"/>
    <property type="match status" value="1"/>
</dbReference>
<sequence length="219" mass="23579">MKSDAMLRSDIVAELNFDPAITMNATDIGVIVKDGVVTLSGHPSSHSQKHVIERAVQRVKGVKALAVEMSVRLPAGSERTDADIAKAAENALEWNVLVPDDAVHPMVEGGWITLSGGVEWAYQRQAAEVAVRHLLGVKGVTNLVEVKSRFTAVDVERKISDALKRQADREARHIQVLVDGAQVTLRGTVKSWAERRAAQGAAWSAPGVAKVVNNLLVEA</sequence>
<evidence type="ECO:0000256" key="1">
    <source>
        <dbReference type="ARBA" id="ARBA00022729"/>
    </source>
</evidence>
<dbReference type="Pfam" id="PF04972">
    <property type="entry name" value="BON"/>
    <property type="match status" value="3"/>
</dbReference>
<dbReference type="PROSITE" id="PS50914">
    <property type="entry name" value="BON"/>
    <property type="match status" value="3"/>
</dbReference>
<dbReference type="RefSeq" id="WP_301812024.1">
    <property type="nucleotide sequence ID" value="NZ_JAUJZH010000013.1"/>
</dbReference>
<keyword evidence="1" id="KW-0732">Signal</keyword>
<dbReference type="PANTHER" id="PTHR34606:SF4">
    <property type="entry name" value="OUTER MEMBRANE LIPOPROTEIN DOLP"/>
    <property type="match status" value="1"/>
</dbReference>
<dbReference type="Proteomes" id="UP001169027">
    <property type="component" value="Unassembled WGS sequence"/>
</dbReference>
<protein>
    <submittedName>
        <fullName evidence="3">BON domain-containing protein</fullName>
    </submittedName>
</protein>
<keyword evidence="4" id="KW-1185">Reference proteome</keyword>
<organism evidence="3 4">
    <name type="scientific">Variovorax ginsengisoli</name>
    <dbReference type="NCBI Taxonomy" id="363844"/>
    <lineage>
        <taxon>Bacteria</taxon>
        <taxon>Pseudomonadati</taxon>
        <taxon>Pseudomonadota</taxon>
        <taxon>Betaproteobacteria</taxon>
        <taxon>Burkholderiales</taxon>
        <taxon>Comamonadaceae</taxon>
        <taxon>Variovorax</taxon>
    </lineage>
</organism>